<dbReference type="Proteomes" id="UP000287651">
    <property type="component" value="Unassembled WGS sequence"/>
</dbReference>
<proteinExistence type="predicted"/>
<feature type="region of interest" description="Disordered" evidence="1">
    <location>
        <begin position="1"/>
        <end position="46"/>
    </location>
</feature>
<gene>
    <name evidence="2" type="ORF">B296_00012709</name>
</gene>
<feature type="region of interest" description="Disordered" evidence="1">
    <location>
        <begin position="74"/>
        <end position="112"/>
    </location>
</feature>
<evidence type="ECO:0000256" key="1">
    <source>
        <dbReference type="SAM" id="MobiDB-lite"/>
    </source>
</evidence>
<dbReference type="EMBL" id="AMZH03000341">
    <property type="protein sequence ID" value="RRT84242.1"/>
    <property type="molecule type" value="Genomic_DNA"/>
</dbReference>
<feature type="compositionally biased region" description="Low complexity" evidence="1">
    <location>
        <begin position="31"/>
        <end position="46"/>
    </location>
</feature>
<comment type="caution">
    <text evidence="2">The sequence shown here is derived from an EMBL/GenBank/DDBJ whole genome shotgun (WGS) entry which is preliminary data.</text>
</comment>
<feature type="compositionally biased region" description="Basic residues" evidence="1">
    <location>
        <begin position="89"/>
        <end position="101"/>
    </location>
</feature>
<evidence type="ECO:0000313" key="3">
    <source>
        <dbReference type="Proteomes" id="UP000287651"/>
    </source>
</evidence>
<dbReference type="AlphaFoldDB" id="A0A427B6Y4"/>
<feature type="compositionally biased region" description="Low complexity" evidence="1">
    <location>
        <begin position="74"/>
        <end position="86"/>
    </location>
</feature>
<protein>
    <submittedName>
        <fullName evidence="2">Uncharacterized protein</fullName>
    </submittedName>
</protein>
<accession>A0A427B6Y4</accession>
<sequence length="152" mass="15269">MASRCRPHAAASGASSSAPPPGPTLPPPAGTAPSSSSSFSSTASPGMKMGLTAVAFRGLGCTSAAASDTYAPAAAAVRASADWQGKQPRERKGKKKRKKKERGSQGGGGDVWCAPGMPFAAEASVNCVAAHQPMVARGRPGGASERIHREVV</sequence>
<name>A0A427B6Y4_ENSVE</name>
<feature type="compositionally biased region" description="Pro residues" evidence="1">
    <location>
        <begin position="18"/>
        <end position="30"/>
    </location>
</feature>
<evidence type="ECO:0000313" key="2">
    <source>
        <dbReference type="EMBL" id="RRT84242.1"/>
    </source>
</evidence>
<reference evidence="2 3" key="1">
    <citation type="journal article" date="2014" name="Agronomy (Basel)">
        <title>A Draft Genome Sequence for Ensete ventricosum, the Drought-Tolerant Tree Against Hunger.</title>
        <authorList>
            <person name="Harrison J."/>
            <person name="Moore K.A."/>
            <person name="Paszkiewicz K."/>
            <person name="Jones T."/>
            <person name="Grant M."/>
            <person name="Ambacheew D."/>
            <person name="Muzemil S."/>
            <person name="Studholme D.J."/>
        </authorList>
    </citation>
    <scope>NUCLEOTIDE SEQUENCE [LARGE SCALE GENOMIC DNA]</scope>
</reference>
<organism evidence="2 3">
    <name type="scientific">Ensete ventricosum</name>
    <name type="common">Abyssinian banana</name>
    <name type="synonym">Musa ensete</name>
    <dbReference type="NCBI Taxonomy" id="4639"/>
    <lineage>
        <taxon>Eukaryota</taxon>
        <taxon>Viridiplantae</taxon>
        <taxon>Streptophyta</taxon>
        <taxon>Embryophyta</taxon>
        <taxon>Tracheophyta</taxon>
        <taxon>Spermatophyta</taxon>
        <taxon>Magnoliopsida</taxon>
        <taxon>Liliopsida</taxon>
        <taxon>Zingiberales</taxon>
        <taxon>Musaceae</taxon>
        <taxon>Ensete</taxon>
    </lineage>
</organism>